<dbReference type="PROSITE" id="PS00036">
    <property type="entry name" value="BZIP_BASIC"/>
    <property type="match status" value="1"/>
</dbReference>
<organism evidence="7 8">
    <name type="scientific">Circinella minor</name>
    <dbReference type="NCBI Taxonomy" id="1195481"/>
    <lineage>
        <taxon>Eukaryota</taxon>
        <taxon>Fungi</taxon>
        <taxon>Fungi incertae sedis</taxon>
        <taxon>Mucoromycota</taxon>
        <taxon>Mucoromycotina</taxon>
        <taxon>Mucoromycetes</taxon>
        <taxon>Mucorales</taxon>
        <taxon>Lichtheimiaceae</taxon>
        <taxon>Circinella</taxon>
    </lineage>
</organism>
<evidence type="ECO:0000313" key="8">
    <source>
        <dbReference type="Proteomes" id="UP000646827"/>
    </source>
</evidence>
<feature type="compositionally biased region" description="Low complexity" evidence="5">
    <location>
        <begin position="168"/>
        <end position="204"/>
    </location>
</feature>
<gene>
    <name evidence="7" type="ORF">INT45_004590</name>
</gene>
<evidence type="ECO:0000259" key="6">
    <source>
        <dbReference type="PROSITE" id="PS50217"/>
    </source>
</evidence>
<dbReference type="Gene3D" id="3.30.160.60">
    <property type="entry name" value="Classic Zinc Finger"/>
    <property type="match status" value="1"/>
</dbReference>
<keyword evidence="8" id="KW-1185">Reference proteome</keyword>
<reference evidence="7 8" key="1">
    <citation type="submission" date="2020-12" db="EMBL/GenBank/DDBJ databases">
        <title>Metabolic potential, ecology and presence of endohyphal bacteria is reflected in genomic diversity of Mucoromycotina.</title>
        <authorList>
            <person name="Muszewska A."/>
            <person name="Okrasinska A."/>
            <person name="Steczkiewicz K."/>
            <person name="Drgas O."/>
            <person name="Orlowska M."/>
            <person name="Perlinska-Lenart U."/>
            <person name="Aleksandrzak-Piekarczyk T."/>
            <person name="Szatraj K."/>
            <person name="Zielenkiewicz U."/>
            <person name="Pilsyk S."/>
            <person name="Malc E."/>
            <person name="Mieczkowski P."/>
            <person name="Kruszewska J.S."/>
            <person name="Biernat P."/>
            <person name="Pawlowska J."/>
        </authorList>
    </citation>
    <scope>NUCLEOTIDE SEQUENCE [LARGE SCALE GENOMIC DNA]</scope>
    <source>
        <strain evidence="7 8">CBS 142.35</strain>
    </source>
</reference>
<sequence>MTTSSTTPMGTDALLSAITLTHPYLLQQDQLSQLLDLSNAATPVTTPTTTTTTMTTNNQLQASNNFMIDDWLADELQHSGLLTQQQHDLSITTTPTSFSCSSDVSTPPSSLLPQSPPLTASPVKETHQHHQQSSSPGVSLFPDIWPTSNAATTAVSVPVVKQQPIAVRPVQPQPQQQQQQRPRPVPIMPKTTEMSMSSPSTPTPQVVGGKRKASSALLSDKEQDDIALKRQRNTDAARRSRLKKLLKMESLENRVTELEGENTRLTTRVAVLESEKSGLESKDKEMQERIRVLEEQLAEAHKALTSKCSH</sequence>
<name>A0A8H7VG34_9FUNG</name>
<dbReference type="Pfam" id="PF07716">
    <property type="entry name" value="bZIP_2"/>
    <property type="match status" value="1"/>
</dbReference>
<evidence type="ECO:0000313" key="7">
    <source>
        <dbReference type="EMBL" id="KAG2219230.1"/>
    </source>
</evidence>
<evidence type="ECO:0000256" key="5">
    <source>
        <dbReference type="SAM" id="MobiDB-lite"/>
    </source>
</evidence>
<dbReference type="SUPFAM" id="SSF57959">
    <property type="entry name" value="Leucine zipper domain"/>
    <property type="match status" value="1"/>
</dbReference>
<dbReference type="EMBL" id="JAEPRB010000189">
    <property type="protein sequence ID" value="KAG2219230.1"/>
    <property type="molecule type" value="Genomic_DNA"/>
</dbReference>
<comment type="caution">
    <text evidence="7">The sequence shown here is derived from an EMBL/GenBank/DDBJ whole genome shotgun (WGS) entry which is preliminary data.</text>
</comment>
<feature type="domain" description="BZIP" evidence="6">
    <location>
        <begin position="229"/>
        <end position="286"/>
    </location>
</feature>
<dbReference type="GO" id="GO:0000981">
    <property type="term" value="F:DNA-binding transcription factor activity, RNA polymerase II-specific"/>
    <property type="evidence" value="ECO:0007669"/>
    <property type="project" value="TreeGrafter"/>
</dbReference>
<dbReference type="AlphaFoldDB" id="A0A8H7VG34"/>
<dbReference type="CDD" id="cd12193">
    <property type="entry name" value="bZIP_GCN4"/>
    <property type="match status" value="1"/>
</dbReference>
<proteinExistence type="predicted"/>
<dbReference type="InterPro" id="IPR046347">
    <property type="entry name" value="bZIP_sf"/>
</dbReference>
<dbReference type="Proteomes" id="UP000646827">
    <property type="component" value="Unassembled WGS sequence"/>
</dbReference>
<evidence type="ECO:0000256" key="2">
    <source>
        <dbReference type="ARBA" id="ARBA00023125"/>
    </source>
</evidence>
<dbReference type="PANTHER" id="PTHR11462">
    <property type="entry name" value="JUN TRANSCRIPTION FACTOR-RELATED"/>
    <property type="match status" value="1"/>
</dbReference>
<dbReference type="PANTHER" id="PTHR11462:SF35">
    <property type="entry name" value="TRANSCRIPTION FACTOR JRA"/>
    <property type="match status" value="1"/>
</dbReference>
<feature type="coiled-coil region" evidence="4">
    <location>
        <begin position="241"/>
        <end position="303"/>
    </location>
</feature>
<evidence type="ECO:0000256" key="4">
    <source>
        <dbReference type="SAM" id="Coils"/>
    </source>
</evidence>
<keyword evidence="3" id="KW-0804">Transcription</keyword>
<evidence type="ECO:0000256" key="3">
    <source>
        <dbReference type="ARBA" id="ARBA00023163"/>
    </source>
</evidence>
<dbReference type="SMART" id="SM00338">
    <property type="entry name" value="BRLZ"/>
    <property type="match status" value="1"/>
</dbReference>
<keyword evidence="4" id="KW-0175">Coiled coil</keyword>
<feature type="region of interest" description="Disordered" evidence="5">
    <location>
        <begin position="94"/>
        <end position="141"/>
    </location>
</feature>
<dbReference type="GO" id="GO:0000978">
    <property type="term" value="F:RNA polymerase II cis-regulatory region sequence-specific DNA binding"/>
    <property type="evidence" value="ECO:0007669"/>
    <property type="project" value="TreeGrafter"/>
</dbReference>
<dbReference type="PROSITE" id="PS50217">
    <property type="entry name" value="BZIP"/>
    <property type="match status" value="1"/>
</dbReference>
<keyword evidence="1" id="KW-0805">Transcription regulation</keyword>
<dbReference type="OrthoDB" id="2257100at2759"/>
<keyword evidence="2" id="KW-0238">DNA-binding</keyword>
<feature type="region of interest" description="Disordered" evidence="5">
    <location>
        <begin position="168"/>
        <end position="225"/>
    </location>
</feature>
<dbReference type="InterPro" id="IPR050946">
    <property type="entry name" value="AP-1_TF_bZIP"/>
</dbReference>
<feature type="compositionally biased region" description="Low complexity" evidence="5">
    <location>
        <begin position="94"/>
        <end position="122"/>
    </location>
</feature>
<dbReference type="InterPro" id="IPR004827">
    <property type="entry name" value="bZIP"/>
</dbReference>
<dbReference type="GO" id="GO:0005667">
    <property type="term" value="C:transcription regulator complex"/>
    <property type="evidence" value="ECO:0007669"/>
    <property type="project" value="TreeGrafter"/>
</dbReference>
<evidence type="ECO:0000256" key="1">
    <source>
        <dbReference type="ARBA" id="ARBA00023015"/>
    </source>
</evidence>
<protein>
    <recommendedName>
        <fullName evidence="6">BZIP domain-containing protein</fullName>
    </recommendedName>
</protein>
<accession>A0A8H7VG34</accession>